<dbReference type="RefSeq" id="WP_012860284.1">
    <property type="nucleotide sequence ID" value="NC_013517.1"/>
</dbReference>
<dbReference type="InterPro" id="IPR001387">
    <property type="entry name" value="Cro/C1-type_HTH"/>
</dbReference>
<dbReference type="Gene3D" id="1.10.260.40">
    <property type="entry name" value="lambda repressor-like DNA-binding domains"/>
    <property type="match status" value="1"/>
</dbReference>
<organism evidence="3 4">
    <name type="scientific">Sebaldella termitidis (strain ATCC 33386 / NCTC 11300)</name>
    <dbReference type="NCBI Taxonomy" id="526218"/>
    <lineage>
        <taxon>Bacteria</taxon>
        <taxon>Fusobacteriati</taxon>
        <taxon>Fusobacteriota</taxon>
        <taxon>Fusobacteriia</taxon>
        <taxon>Fusobacteriales</taxon>
        <taxon>Leptotrichiaceae</taxon>
        <taxon>Sebaldella</taxon>
    </lineage>
</organism>
<name>D1ANB0_SEBTE</name>
<evidence type="ECO:0000313" key="4">
    <source>
        <dbReference type="Proteomes" id="UP000000845"/>
    </source>
</evidence>
<dbReference type="HOGENOM" id="CLU_066192_31_3_0"/>
<dbReference type="CDD" id="cd00093">
    <property type="entry name" value="HTH_XRE"/>
    <property type="match status" value="1"/>
</dbReference>
<dbReference type="Proteomes" id="UP000000845">
    <property type="component" value="Chromosome"/>
</dbReference>
<dbReference type="InterPro" id="IPR010982">
    <property type="entry name" value="Lambda_DNA-bd_dom_sf"/>
</dbReference>
<feature type="domain" description="HTH cro/C1-type" evidence="1">
    <location>
        <begin position="6"/>
        <end position="61"/>
    </location>
</feature>
<dbReference type="GO" id="GO:0003677">
    <property type="term" value="F:DNA binding"/>
    <property type="evidence" value="ECO:0007669"/>
    <property type="project" value="InterPro"/>
</dbReference>
<gene>
    <name evidence="2" type="ordered locus">Sterm_0816</name>
    <name evidence="3" type="ordered locus">Sterm_2870</name>
</gene>
<keyword evidence="4" id="KW-1185">Reference proteome</keyword>
<evidence type="ECO:0000313" key="2">
    <source>
        <dbReference type="EMBL" id="ACZ07688.1"/>
    </source>
</evidence>
<evidence type="ECO:0000313" key="3">
    <source>
        <dbReference type="EMBL" id="ACZ09714.1"/>
    </source>
</evidence>
<protein>
    <submittedName>
        <fullName evidence="3">Transcriptional regulator, XRE family</fullName>
    </submittedName>
</protein>
<dbReference type="KEGG" id="str:Sterm_2870"/>
<dbReference type="KEGG" id="str:Sterm_0816"/>
<reference evidence="4" key="1">
    <citation type="submission" date="2009-09" db="EMBL/GenBank/DDBJ databases">
        <title>The complete chromosome of Sebaldella termitidis ATCC 33386.</title>
        <authorList>
            <consortium name="US DOE Joint Genome Institute (JGI-PGF)"/>
            <person name="Lucas S."/>
            <person name="Copeland A."/>
            <person name="Lapidus A."/>
            <person name="Glavina del Rio T."/>
            <person name="Dalin E."/>
            <person name="Tice H."/>
            <person name="Bruce D."/>
            <person name="Goodwin L."/>
            <person name="Pitluck S."/>
            <person name="Kyrpides N."/>
            <person name="Mavromatis K."/>
            <person name="Ivanova N."/>
            <person name="Mikhailova N."/>
            <person name="Sims D."/>
            <person name="Meincke L."/>
            <person name="Brettin T."/>
            <person name="Detter J.C."/>
            <person name="Han C."/>
            <person name="Larimer F."/>
            <person name="Land M."/>
            <person name="Hauser L."/>
            <person name="Markowitz V."/>
            <person name="Cheng J.F."/>
            <person name="Hugenholtz P."/>
            <person name="Woyke T."/>
            <person name="Wu D."/>
            <person name="Eisen J.A."/>
        </authorList>
    </citation>
    <scope>NUCLEOTIDE SEQUENCE [LARGE SCALE GENOMIC DNA]</scope>
    <source>
        <strain evidence="4">ATCC 33386 / NCTC 11300</strain>
    </source>
</reference>
<dbReference type="PROSITE" id="PS50943">
    <property type="entry name" value="HTH_CROC1"/>
    <property type="match status" value="1"/>
</dbReference>
<reference evidence="3 4" key="2">
    <citation type="journal article" date="2010" name="Stand. Genomic Sci.">
        <title>Complete genome sequence of Sebaldella termitidis type strain (NCTC 11300).</title>
        <authorList>
            <person name="Harmon-Smith M."/>
            <person name="Celia L."/>
            <person name="Chertkov O."/>
            <person name="Lapidus A."/>
            <person name="Copeland A."/>
            <person name="Glavina Del Rio T."/>
            <person name="Nolan M."/>
            <person name="Lucas S."/>
            <person name="Tice H."/>
            <person name="Cheng J.F."/>
            <person name="Han C."/>
            <person name="Detter J.C."/>
            <person name="Bruce D."/>
            <person name="Goodwin L."/>
            <person name="Pitluck S."/>
            <person name="Pati A."/>
            <person name="Liolios K."/>
            <person name="Ivanova N."/>
            <person name="Mavromatis K."/>
            <person name="Mikhailova N."/>
            <person name="Chen A."/>
            <person name="Palaniappan K."/>
            <person name="Land M."/>
            <person name="Hauser L."/>
            <person name="Chang Y.J."/>
            <person name="Jeffries C.D."/>
            <person name="Brettin T."/>
            <person name="Goker M."/>
            <person name="Beck B."/>
            <person name="Bristow J."/>
            <person name="Eisen J.A."/>
            <person name="Markowitz V."/>
            <person name="Hugenholtz P."/>
            <person name="Kyrpides N.C."/>
            <person name="Klenk H.P."/>
            <person name="Chen F."/>
        </authorList>
    </citation>
    <scope>NUCLEOTIDE SEQUENCE [LARGE SCALE GENOMIC DNA]</scope>
    <source>
        <strain evidence="3">ATCC 33386</strain>
        <strain evidence="4">ATCC 33386 / NCTC 11300</strain>
    </source>
</reference>
<dbReference type="STRING" id="526218.Sterm_0816"/>
<evidence type="ECO:0000259" key="1">
    <source>
        <dbReference type="PROSITE" id="PS50943"/>
    </source>
</evidence>
<accession>D1ANB0</accession>
<dbReference type="SMART" id="SM00530">
    <property type="entry name" value="HTH_XRE"/>
    <property type="match status" value="1"/>
</dbReference>
<dbReference type="eggNOG" id="COG3655">
    <property type="taxonomic scope" value="Bacteria"/>
</dbReference>
<dbReference type="EMBL" id="CP001739">
    <property type="protein sequence ID" value="ACZ07688.1"/>
    <property type="molecule type" value="Genomic_DNA"/>
</dbReference>
<dbReference type="AlphaFoldDB" id="D1ANB0"/>
<sequence length="69" mass="8123">MIKLKIHILMAEHRMSQKDVSIATGIQPSVMNKYYNDTIVRINREHLNAFCKLFNCTIQDLIEYIPDEN</sequence>
<dbReference type="SUPFAM" id="SSF47413">
    <property type="entry name" value="lambda repressor-like DNA-binding domains"/>
    <property type="match status" value="1"/>
</dbReference>
<dbReference type="Pfam" id="PF13443">
    <property type="entry name" value="HTH_26"/>
    <property type="match status" value="1"/>
</dbReference>
<dbReference type="EMBL" id="CP001739">
    <property type="protein sequence ID" value="ACZ09714.1"/>
    <property type="molecule type" value="Genomic_DNA"/>
</dbReference>
<proteinExistence type="predicted"/>